<feature type="signal peptide" evidence="1">
    <location>
        <begin position="1"/>
        <end position="20"/>
    </location>
</feature>
<dbReference type="AlphaFoldDB" id="A0A9N9GNB0"/>
<sequence>MKVFGILAITISALVTLSSSQTPEIQSQNADLAEELEKKFESLTKDSECEEGNNACIKGDFAKCHKVFENGKLVNRFSIQPCGGDLKCYVLPLVLKPGTSITCTNLEDRNRRIDVARGKFSATGKSDPFVPPPPKTACNEGVGKAEFRKINADNAEDLTEKFSTFTADQPCQVNEIACIGQVFAKCATVLKDGQFVNQFQLQACGGGTICIVAPLVNKCGTTITCSTEQDRIDRLDQARKNL</sequence>
<comment type="caution">
    <text evidence="2">The sequence shown here is derived from an EMBL/GenBank/DDBJ whole genome shotgun (WGS) entry which is preliminary data.</text>
</comment>
<dbReference type="EMBL" id="CAJVPQ010003218">
    <property type="protein sequence ID" value="CAG8621234.1"/>
    <property type="molecule type" value="Genomic_DNA"/>
</dbReference>
<feature type="chain" id="PRO_5040201732" evidence="1">
    <location>
        <begin position="21"/>
        <end position="242"/>
    </location>
</feature>
<evidence type="ECO:0000313" key="2">
    <source>
        <dbReference type="EMBL" id="CAG8621234.1"/>
    </source>
</evidence>
<organism evidence="2 3">
    <name type="scientific">Funneliformis caledonium</name>
    <dbReference type="NCBI Taxonomy" id="1117310"/>
    <lineage>
        <taxon>Eukaryota</taxon>
        <taxon>Fungi</taxon>
        <taxon>Fungi incertae sedis</taxon>
        <taxon>Mucoromycota</taxon>
        <taxon>Glomeromycotina</taxon>
        <taxon>Glomeromycetes</taxon>
        <taxon>Glomerales</taxon>
        <taxon>Glomeraceae</taxon>
        <taxon>Funneliformis</taxon>
    </lineage>
</organism>
<proteinExistence type="predicted"/>
<reference evidence="2" key="1">
    <citation type="submission" date="2021-06" db="EMBL/GenBank/DDBJ databases">
        <authorList>
            <person name="Kallberg Y."/>
            <person name="Tangrot J."/>
            <person name="Rosling A."/>
        </authorList>
    </citation>
    <scope>NUCLEOTIDE SEQUENCE</scope>
    <source>
        <strain evidence="2">UK204</strain>
    </source>
</reference>
<name>A0A9N9GNB0_9GLOM</name>
<keyword evidence="1" id="KW-0732">Signal</keyword>
<evidence type="ECO:0000313" key="3">
    <source>
        <dbReference type="Proteomes" id="UP000789570"/>
    </source>
</evidence>
<protein>
    <submittedName>
        <fullName evidence="2">889_t:CDS:1</fullName>
    </submittedName>
</protein>
<evidence type="ECO:0000256" key="1">
    <source>
        <dbReference type="SAM" id="SignalP"/>
    </source>
</evidence>
<dbReference type="Proteomes" id="UP000789570">
    <property type="component" value="Unassembled WGS sequence"/>
</dbReference>
<accession>A0A9N9GNB0</accession>
<keyword evidence="3" id="KW-1185">Reference proteome</keyword>
<dbReference type="OrthoDB" id="2362516at2759"/>
<gene>
    <name evidence="2" type="ORF">FCALED_LOCUS9566</name>
</gene>